<dbReference type="Pfam" id="PF00153">
    <property type="entry name" value="Mito_carr"/>
    <property type="match status" value="3"/>
</dbReference>
<feature type="repeat" description="Solcar" evidence="6">
    <location>
        <begin position="121"/>
        <end position="210"/>
    </location>
</feature>
<gene>
    <name evidence="10" type="ORF">ACA1_228760</name>
</gene>
<dbReference type="PANTHER" id="PTHR46080">
    <property type="entry name" value="MITOCHONDRIAL SUBSTRATE CARRIER FAMILY PROTEIN J"/>
    <property type="match status" value="1"/>
</dbReference>
<dbReference type="EMBL" id="KB007901">
    <property type="protein sequence ID" value="ELR21605.1"/>
    <property type="molecule type" value="Genomic_DNA"/>
</dbReference>
<dbReference type="Proteomes" id="UP000011083">
    <property type="component" value="Unassembled WGS sequence"/>
</dbReference>
<evidence type="ECO:0000313" key="10">
    <source>
        <dbReference type="EMBL" id="ELR21605.1"/>
    </source>
</evidence>
<dbReference type="RefSeq" id="XP_004346550.1">
    <property type="nucleotide sequence ID" value="XM_004346500.1"/>
</dbReference>
<dbReference type="SUPFAM" id="SSF103506">
    <property type="entry name" value="Mitochondrial carrier"/>
    <property type="match status" value="1"/>
</dbReference>
<keyword evidence="5 6" id="KW-0472">Membrane</keyword>
<dbReference type="InterPro" id="IPR018108">
    <property type="entry name" value="MCP_transmembrane"/>
</dbReference>
<dbReference type="InterPro" id="IPR002067">
    <property type="entry name" value="MCP"/>
</dbReference>
<evidence type="ECO:0000256" key="4">
    <source>
        <dbReference type="ARBA" id="ARBA00022737"/>
    </source>
</evidence>
<dbReference type="GO" id="GO:0055085">
    <property type="term" value="P:transmembrane transport"/>
    <property type="evidence" value="ECO:0007669"/>
    <property type="project" value="InterPro"/>
</dbReference>
<feature type="transmembrane region" description="Helical" evidence="9">
    <location>
        <begin position="227"/>
        <end position="245"/>
    </location>
</feature>
<dbReference type="VEuPathDB" id="AmoebaDB:ACA1_228760"/>
<comment type="similarity">
    <text evidence="7">Belongs to the mitochondrial carrier (TC 2.A.29) family.</text>
</comment>
<dbReference type="PRINTS" id="PR00926">
    <property type="entry name" value="MITOCARRIER"/>
</dbReference>
<dbReference type="PROSITE" id="PS50920">
    <property type="entry name" value="SOLCAR"/>
    <property type="match status" value="3"/>
</dbReference>
<name>L8H8X8_ACACF</name>
<organism evidence="10 11">
    <name type="scientific">Acanthamoeba castellanii (strain ATCC 30010 / Neff)</name>
    <dbReference type="NCBI Taxonomy" id="1257118"/>
    <lineage>
        <taxon>Eukaryota</taxon>
        <taxon>Amoebozoa</taxon>
        <taxon>Discosea</taxon>
        <taxon>Longamoebia</taxon>
        <taxon>Centramoebida</taxon>
        <taxon>Acanthamoebidae</taxon>
        <taxon>Acanthamoeba</taxon>
    </lineage>
</organism>
<evidence type="ECO:0000256" key="2">
    <source>
        <dbReference type="ARBA" id="ARBA00022448"/>
    </source>
</evidence>
<dbReference type="PANTHER" id="PTHR46080:SF18">
    <property type="entry name" value="MITOCHONDRIAL SUBSTRATE CARRIER FAMILY PROTEIN J"/>
    <property type="match status" value="1"/>
</dbReference>
<evidence type="ECO:0000256" key="9">
    <source>
        <dbReference type="SAM" id="Phobius"/>
    </source>
</evidence>
<dbReference type="OMA" id="GPSGILM"/>
<evidence type="ECO:0000313" key="11">
    <source>
        <dbReference type="Proteomes" id="UP000011083"/>
    </source>
</evidence>
<evidence type="ECO:0000256" key="8">
    <source>
        <dbReference type="SAM" id="MobiDB-lite"/>
    </source>
</evidence>
<sequence>MESEINSAEGSVFVGDDIDWQSLDKSKFYVWSFAFFMGVRTLVYPPILIKTRLQVQQGRSQYRGTFDAFRKIFKLEGFRGFYKGFLTTSVGIIPGQFMYITVYEFVRHRIKSFFPTDSLRYDALRNFIGGGTASLASSLVSVPLDVISQLLMIQDGTVNKRKYSGGINAFCEILKTEGVRGLYRGYTASMMVYVPSSGIWWGTYASVKGKAAAFINEQGGLLRQLDVLVFGLCGILAGSTAVVVTNPMDVVKTRLQVLAYTNPLPQRLRPKQRRRRRSSRPRPAASGHQSPLQLEVIRRSPSGRPPSNCSEKKGITARMMSMAPVSFLMTITYEQAKRLSVKQ</sequence>
<keyword evidence="2 7" id="KW-0813">Transport</keyword>
<evidence type="ECO:0000256" key="1">
    <source>
        <dbReference type="ARBA" id="ARBA00004141"/>
    </source>
</evidence>
<keyword evidence="9" id="KW-1133">Transmembrane helix</keyword>
<feature type="transmembrane region" description="Helical" evidence="9">
    <location>
        <begin position="28"/>
        <end position="49"/>
    </location>
</feature>
<evidence type="ECO:0000256" key="7">
    <source>
        <dbReference type="RuleBase" id="RU000488"/>
    </source>
</evidence>
<evidence type="ECO:0000256" key="3">
    <source>
        <dbReference type="ARBA" id="ARBA00022692"/>
    </source>
</evidence>
<dbReference type="KEGG" id="acan:ACA1_228760"/>
<keyword evidence="4" id="KW-0677">Repeat</keyword>
<accession>L8H8X8</accession>
<dbReference type="Gene3D" id="1.50.40.10">
    <property type="entry name" value="Mitochondrial carrier domain"/>
    <property type="match status" value="1"/>
</dbReference>
<dbReference type="GeneID" id="14922508"/>
<protein>
    <submittedName>
        <fullName evidence="10">Mitochondrial carrier protein</fullName>
    </submittedName>
</protein>
<feature type="repeat" description="Solcar" evidence="6">
    <location>
        <begin position="25"/>
        <end position="109"/>
    </location>
</feature>
<keyword evidence="3 6" id="KW-0812">Transmembrane</keyword>
<reference evidence="10 11" key="1">
    <citation type="journal article" date="2013" name="Genome Biol.">
        <title>Genome of Acanthamoeba castellanii highlights extensive lateral gene transfer and early evolution of tyrosine kinase signaling.</title>
        <authorList>
            <person name="Clarke M."/>
            <person name="Lohan A.J."/>
            <person name="Liu B."/>
            <person name="Lagkouvardos I."/>
            <person name="Roy S."/>
            <person name="Zafar N."/>
            <person name="Bertelli C."/>
            <person name="Schilde C."/>
            <person name="Kianianmomeni A."/>
            <person name="Burglin T.R."/>
            <person name="Frech C."/>
            <person name="Turcotte B."/>
            <person name="Kopec K.O."/>
            <person name="Synnott J.M."/>
            <person name="Choo C."/>
            <person name="Paponov I."/>
            <person name="Finkler A."/>
            <person name="Soon Heng Tan C."/>
            <person name="Hutchins A.P."/>
            <person name="Weinmeier T."/>
            <person name="Rattei T."/>
            <person name="Chu J.S."/>
            <person name="Gimenez G."/>
            <person name="Irimia M."/>
            <person name="Rigden D.J."/>
            <person name="Fitzpatrick D.A."/>
            <person name="Lorenzo-Morales J."/>
            <person name="Bateman A."/>
            <person name="Chiu C.H."/>
            <person name="Tang P."/>
            <person name="Hegemann P."/>
            <person name="Fromm H."/>
            <person name="Raoult D."/>
            <person name="Greub G."/>
            <person name="Miranda-Saavedra D."/>
            <person name="Chen N."/>
            <person name="Nash P."/>
            <person name="Ginger M.L."/>
            <person name="Horn M."/>
            <person name="Schaap P."/>
            <person name="Caler L."/>
            <person name="Loftus B."/>
        </authorList>
    </citation>
    <scope>NUCLEOTIDE SEQUENCE [LARGE SCALE GENOMIC DNA]</scope>
    <source>
        <strain evidence="10 11">Neff</strain>
    </source>
</reference>
<proteinExistence type="inferred from homology"/>
<feature type="repeat" description="Solcar" evidence="6">
    <location>
        <begin position="225"/>
        <end position="339"/>
    </location>
</feature>
<evidence type="ECO:0000256" key="5">
    <source>
        <dbReference type="ARBA" id="ARBA00023136"/>
    </source>
</evidence>
<dbReference type="InterPro" id="IPR023395">
    <property type="entry name" value="MCP_dom_sf"/>
</dbReference>
<evidence type="ECO:0000256" key="6">
    <source>
        <dbReference type="PROSITE-ProRule" id="PRU00282"/>
    </source>
</evidence>
<keyword evidence="11" id="KW-1185">Reference proteome</keyword>
<comment type="subcellular location">
    <subcellularLocation>
        <location evidence="1">Membrane</location>
        <topology evidence="1">Multi-pass membrane protein</topology>
    </subcellularLocation>
</comment>
<feature type="region of interest" description="Disordered" evidence="8">
    <location>
        <begin position="266"/>
        <end position="314"/>
    </location>
</feature>
<dbReference type="AlphaFoldDB" id="L8H8X8"/>
<dbReference type="GO" id="GO:0016020">
    <property type="term" value="C:membrane"/>
    <property type="evidence" value="ECO:0007669"/>
    <property type="project" value="UniProtKB-SubCell"/>
</dbReference>
<dbReference type="OrthoDB" id="250329at2759"/>
<feature type="transmembrane region" description="Helical" evidence="9">
    <location>
        <begin position="190"/>
        <end position="207"/>
    </location>
</feature>
<feature type="compositionally biased region" description="Basic residues" evidence="8">
    <location>
        <begin position="268"/>
        <end position="280"/>
    </location>
</feature>